<evidence type="ECO:0000259" key="7">
    <source>
        <dbReference type="PROSITE" id="PS50076"/>
    </source>
</evidence>
<dbReference type="InterPro" id="IPR051100">
    <property type="entry name" value="DnaJ_subfamily_B/C"/>
</dbReference>
<proteinExistence type="predicted"/>
<dbReference type="OrthoDB" id="1507364at2759"/>
<feature type="compositionally biased region" description="Polar residues" evidence="6">
    <location>
        <begin position="58"/>
        <end position="75"/>
    </location>
</feature>
<dbReference type="CDD" id="cd06257">
    <property type="entry name" value="DnaJ"/>
    <property type="match status" value="1"/>
</dbReference>
<dbReference type="AlphaFoldDB" id="A0A8K0JJ69"/>
<sequence length="457" mass="49637">MSVANADEARKALKLAQDYREKGSYSVALKWARKSSSLSPSSEATSLTASLEKEIASGATSTSIPSKDATSSATKATGAETHPSASGTHQRPGHGSSSAGETSGSSTKDGGDAKSRSFTPEQTKVVKRVIACKAHEYYSILAVERSCSEGEVRKAYRKLALALHPDKNGAPRADEAFKMVSKAFQVLSDNNLRAAYDSNPHQDPSSRGGGGGGGGPSMATRGFGGGHPGFHQSEVSPEDLFRAFFGGGGFDQFGGGGGGFGGGPVFTFGGPNGFRQFGGNQGMHARARDNRRESPPPNWVQMLPLLFLVFIGLLSWLPGMFSTPDPGYQWKSISPWTLHKQTSSINVDYWVNPREWQRHPIFESIPEGKRGMEQAGTYSNKLKRFESGIEQHYVSTLRQQCGNEREDRRDRIDRNRGLFGLGADWEKIAQIQNEKLPSCEKLRTLESKYSGSRNLYR</sequence>
<evidence type="ECO:0000256" key="4">
    <source>
        <dbReference type="ARBA" id="ARBA00022989"/>
    </source>
</evidence>
<dbReference type="GO" id="GO:0030544">
    <property type="term" value="F:Hsp70 protein binding"/>
    <property type="evidence" value="ECO:0007669"/>
    <property type="project" value="TreeGrafter"/>
</dbReference>
<dbReference type="PANTHER" id="PTHR43908">
    <property type="entry name" value="AT29763P-RELATED"/>
    <property type="match status" value="1"/>
</dbReference>
<dbReference type="InterPro" id="IPR015399">
    <property type="entry name" value="DUF1977_DnaJ-like"/>
</dbReference>
<dbReference type="Gene3D" id="1.10.287.110">
    <property type="entry name" value="DnaJ domain"/>
    <property type="match status" value="1"/>
</dbReference>
<keyword evidence="9" id="KW-1185">Reference proteome</keyword>
<dbReference type="PROSITE" id="PS50076">
    <property type="entry name" value="DNAJ_2"/>
    <property type="match status" value="1"/>
</dbReference>
<dbReference type="EMBL" id="JABELV010000096">
    <property type="protein sequence ID" value="KAG7531270.1"/>
    <property type="molecule type" value="Genomic_DNA"/>
</dbReference>
<evidence type="ECO:0000256" key="3">
    <source>
        <dbReference type="ARBA" id="ARBA00022824"/>
    </source>
</evidence>
<dbReference type="InterPro" id="IPR001623">
    <property type="entry name" value="DnaJ_domain"/>
</dbReference>
<comment type="caution">
    <text evidence="8">The sequence shown here is derived from an EMBL/GenBank/DDBJ whole genome shotgun (WGS) entry which is preliminary data.</text>
</comment>
<evidence type="ECO:0000256" key="6">
    <source>
        <dbReference type="SAM" id="MobiDB-lite"/>
    </source>
</evidence>
<dbReference type="InterPro" id="IPR018253">
    <property type="entry name" value="DnaJ_domain_CS"/>
</dbReference>
<dbReference type="GO" id="GO:0071218">
    <property type="term" value="P:cellular response to misfolded protein"/>
    <property type="evidence" value="ECO:0007669"/>
    <property type="project" value="TreeGrafter"/>
</dbReference>
<organism evidence="8 9">
    <name type="scientific">Filobasidium floriforme</name>
    <dbReference type="NCBI Taxonomy" id="5210"/>
    <lineage>
        <taxon>Eukaryota</taxon>
        <taxon>Fungi</taxon>
        <taxon>Dikarya</taxon>
        <taxon>Basidiomycota</taxon>
        <taxon>Agaricomycotina</taxon>
        <taxon>Tremellomycetes</taxon>
        <taxon>Filobasidiales</taxon>
        <taxon>Filobasidiaceae</taxon>
        <taxon>Filobasidium</taxon>
    </lineage>
</organism>
<dbReference type="Pfam" id="PF09320">
    <property type="entry name" value="DUF1977"/>
    <property type="match status" value="1"/>
</dbReference>
<dbReference type="InterPro" id="IPR036869">
    <property type="entry name" value="J_dom_sf"/>
</dbReference>
<dbReference type="FunFam" id="1.10.287.110:FF:000070">
    <property type="entry name" value="Endoplasmic reticulum protein, putative"/>
    <property type="match status" value="1"/>
</dbReference>
<keyword evidence="4" id="KW-1133">Transmembrane helix</keyword>
<dbReference type="SMART" id="SM00271">
    <property type="entry name" value="DnaJ"/>
    <property type="match status" value="1"/>
</dbReference>
<comment type="subcellular location">
    <subcellularLocation>
        <location evidence="1">Endoplasmic reticulum membrane</location>
        <topology evidence="1">Single-pass membrane protein</topology>
    </subcellularLocation>
</comment>
<dbReference type="Proteomes" id="UP000812966">
    <property type="component" value="Unassembled WGS sequence"/>
</dbReference>
<dbReference type="SUPFAM" id="SSF46565">
    <property type="entry name" value="Chaperone J-domain"/>
    <property type="match status" value="1"/>
</dbReference>
<keyword evidence="5" id="KW-0472">Membrane</keyword>
<evidence type="ECO:0000256" key="2">
    <source>
        <dbReference type="ARBA" id="ARBA00022692"/>
    </source>
</evidence>
<feature type="region of interest" description="Disordered" evidence="6">
    <location>
        <begin position="194"/>
        <end position="231"/>
    </location>
</feature>
<dbReference type="Pfam" id="PF00226">
    <property type="entry name" value="DnaJ"/>
    <property type="match status" value="1"/>
</dbReference>
<protein>
    <recommendedName>
        <fullName evidence="7">J domain-containing protein</fullName>
    </recommendedName>
</protein>
<feature type="region of interest" description="Disordered" evidence="6">
    <location>
        <begin position="55"/>
        <end position="119"/>
    </location>
</feature>
<accession>A0A8K0JJ69</accession>
<dbReference type="PANTHER" id="PTHR43908:SF3">
    <property type="entry name" value="AT29763P-RELATED"/>
    <property type="match status" value="1"/>
</dbReference>
<feature type="domain" description="J" evidence="7">
    <location>
        <begin position="136"/>
        <end position="200"/>
    </location>
</feature>
<keyword evidence="3" id="KW-0256">Endoplasmic reticulum</keyword>
<evidence type="ECO:0000256" key="5">
    <source>
        <dbReference type="ARBA" id="ARBA00023136"/>
    </source>
</evidence>
<feature type="compositionally biased region" description="Gly residues" evidence="6">
    <location>
        <begin position="207"/>
        <end position="228"/>
    </location>
</feature>
<gene>
    <name evidence="8" type="ORF">FFLO_04512</name>
</gene>
<dbReference type="PRINTS" id="PR00625">
    <property type="entry name" value="JDOMAIN"/>
</dbReference>
<reference evidence="8" key="1">
    <citation type="submission" date="2020-04" db="EMBL/GenBank/DDBJ databases">
        <title>Analysis of mating type loci in Filobasidium floriforme.</title>
        <authorList>
            <person name="Nowrousian M."/>
        </authorList>
    </citation>
    <scope>NUCLEOTIDE SEQUENCE</scope>
    <source>
        <strain evidence="8">CBS 6242</strain>
    </source>
</reference>
<name>A0A8K0JJ69_9TREE</name>
<evidence type="ECO:0000313" key="9">
    <source>
        <dbReference type="Proteomes" id="UP000812966"/>
    </source>
</evidence>
<dbReference type="GO" id="GO:0005789">
    <property type="term" value="C:endoplasmic reticulum membrane"/>
    <property type="evidence" value="ECO:0007669"/>
    <property type="project" value="UniProtKB-SubCell"/>
</dbReference>
<feature type="compositionally biased region" description="Low complexity" evidence="6">
    <location>
        <begin position="93"/>
        <end position="106"/>
    </location>
</feature>
<keyword evidence="2" id="KW-0812">Transmembrane</keyword>
<evidence type="ECO:0000256" key="1">
    <source>
        <dbReference type="ARBA" id="ARBA00004389"/>
    </source>
</evidence>
<dbReference type="PROSITE" id="PS00636">
    <property type="entry name" value="DNAJ_1"/>
    <property type="match status" value="1"/>
</dbReference>
<evidence type="ECO:0000313" key="8">
    <source>
        <dbReference type="EMBL" id="KAG7531270.1"/>
    </source>
</evidence>